<dbReference type="AlphaFoldDB" id="A7HLI4"/>
<dbReference type="SMART" id="SM00138">
    <property type="entry name" value="MeTrc"/>
    <property type="match status" value="1"/>
</dbReference>
<name>A7HLI4_FERNB</name>
<organism evidence="5 6">
    <name type="scientific">Fervidobacterium nodosum (strain ATCC 35602 / DSM 5306 / Rt17-B1)</name>
    <dbReference type="NCBI Taxonomy" id="381764"/>
    <lineage>
        <taxon>Bacteria</taxon>
        <taxon>Thermotogati</taxon>
        <taxon>Thermotogota</taxon>
        <taxon>Thermotogae</taxon>
        <taxon>Thermotogales</taxon>
        <taxon>Fervidobacteriaceae</taxon>
        <taxon>Fervidobacterium</taxon>
    </lineage>
</organism>
<dbReference type="RefSeq" id="WP_011994082.1">
    <property type="nucleotide sequence ID" value="NC_009718.1"/>
</dbReference>
<dbReference type="SUPFAM" id="SSF48439">
    <property type="entry name" value="Protein prenylyltransferase"/>
    <property type="match status" value="1"/>
</dbReference>
<dbReference type="GO" id="GO:0032259">
    <property type="term" value="P:methylation"/>
    <property type="evidence" value="ECO:0007669"/>
    <property type="project" value="UniProtKB-KW"/>
</dbReference>
<evidence type="ECO:0000259" key="4">
    <source>
        <dbReference type="PROSITE" id="PS50123"/>
    </source>
</evidence>
<dbReference type="InterPro" id="IPR022642">
    <property type="entry name" value="CheR_C"/>
</dbReference>
<gene>
    <name evidence="5" type="ordered locus">Fnod_0917</name>
</gene>
<dbReference type="eggNOG" id="COG1352">
    <property type="taxonomic scope" value="Bacteria"/>
</dbReference>
<evidence type="ECO:0000256" key="1">
    <source>
        <dbReference type="ARBA" id="ARBA00022603"/>
    </source>
</evidence>
<dbReference type="Proteomes" id="UP000002415">
    <property type="component" value="Chromosome"/>
</dbReference>
<evidence type="ECO:0000256" key="3">
    <source>
        <dbReference type="ARBA" id="ARBA00022691"/>
    </source>
</evidence>
<keyword evidence="3" id="KW-0949">S-adenosyl-L-methionine</keyword>
<dbReference type="PRINTS" id="PR00996">
    <property type="entry name" value="CHERMTFRASE"/>
</dbReference>
<evidence type="ECO:0000256" key="2">
    <source>
        <dbReference type="ARBA" id="ARBA00022679"/>
    </source>
</evidence>
<evidence type="ECO:0000313" key="5">
    <source>
        <dbReference type="EMBL" id="ABS60767.1"/>
    </source>
</evidence>
<dbReference type="KEGG" id="fno:Fnod_0917"/>
<dbReference type="Pfam" id="PF01739">
    <property type="entry name" value="CheR"/>
    <property type="match status" value="1"/>
</dbReference>
<dbReference type="InterPro" id="IPR029063">
    <property type="entry name" value="SAM-dependent_MTases_sf"/>
</dbReference>
<keyword evidence="1 5" id="KW-0489">Methyltransferase</keyword>
<dbReference type="PANTHER" id="PTHR24422:SF19">
    <property type="entry name" value="CHEMOTAXIS PROTEIN METHYLTRANSFERASE"/>
    <property type="match status" value="1"/>
</dbReference>
<dbReference type="HOGENOM" id="CLU_707410_0_0_0"/>
<dbReference type="InterPro" id="IPR000780">
    <property type="entry name" value="CheR_MeTrfase"/>
</dbReference>
<evidence type="ECO:0000313" key="6">
    <source>
        <dbReference type="Proteomes" id="UP000002415"/>
    </source>
</evidence>
<dbReference type="OrthoDB" id="40689at2"/>
<dbReference type="EMBL" id="CP000771">
    <property type="protein sequence ID" value="ABS60767.1"/>
    <property type="molecule type" value="Genomic_DNA"/>
</dbReference>
<reference evidence="5 6" key="1">
    <citation type="submission" date="2007-07" db="EMBL/GenBank/DDBJ databases">
        <title>Complete sequence of Fervidobacterium nodosum Rt17-B1.</title>
        <authorList>
            <consortium name="US DOE Joint Genome Institute"/>
            <person name="Copeland A."/>
            <person name="Lucas S."/>
            <person name="Lapidus A."/>
            <person name="Barry K."/>
            <person name="Glavina del Rio T."/>
            <person name="Dalin E."/>
            <person name="Tice H."/>
            <person name="Pitluck S."/>
            <person name="Saunders E."/>
            <person name="Brettin T."/>
            <person name="Bruce D."/>
            <person name="Detter J.C."/>
            <person name="Han C."/>
            <person name="Schmutz J."/>
            <person name="Larimer F."/>
            <person name="Land M."/>
            <person name="Hauser L."/>
            <person name="Kyrpides N."/>
            <person name="Mikhailova N."/>
            <person name="Nelson K."/>
            <person name="Gogarten J.P."/>
            <person name="Noll K."/>
            <person name="Richardson P."/>
        </authorList>
    </citation>
    <scope>NUCLEOTIDE SEQUENCE [LARGE SCALE GENOMIC DNA]</scope>
    <source>
        <strain evidence="6">ATCC 35602 / DSM 5306 / Rt17-B1</strain>
    </source>
</reference>
<dbReference type="Gene3D" id="3.40.50.150">
    <property type="entry name" value="Vaccinia Virus protein VP39"/>
    <property type="match status" value="1"/>
</dbReference>
<dbReference type="STRING" id="381764.Fnod_0917"/>
<dbReference type="InterPro" id="IPR050903">
    <property type="entry name" value="Bact_Chemotaxis_MeTrfase"/>
</dbReference>
<keyword evidence="2 5" id="KW-0808">Transferase</keyword>
<accession>A7HLI4</accession>
<sequence>MDTVSKIKSRTVEVLKKHRMKVEEERLNRFIERISIIPIDEIPEEHFELLVIENLTIGESYFFRDKKTFEKLKSILKSKPKWNILSIGCSKGEEVYSTSIIAKEMSVEYNILGIDVNHQRIEEAINGCYRFWSIRFLSEHEIEKYFVKYEDKYCIKDEYKENTSFKVCNIGNCSALMNMKFDIIFIRRVFIYLDNVEKVLNIILNLLNDDGYSVIGSGEYFPEIYNYFEQVFDDTSAILRKIKHVKTKEKKGNLPPESIKKPEKILKDVDKNSSKIISSEPQKIPKISEKITNIVKSQNFEEELRLIEHMIENKLYDESYKKIESLAKKYPTEHLVWKYKSLIEYELSMFEKAFDSIKKAMFLNHYDEEVWQLKHLLERLGRKK</sequence>
<keyword evidence="6" id="KW-1185">Reference proteome</keyword>
<feature type="domain" description="CheR-type methyltransferase" evidence="4">
    <location>
        <begin position="1"/>
        <end position="233"/>
    </location>
</feature>
<dbReference type="GO" id="GO:0008757">
    <property type="term" value="F:S-adenosylmethionine-dependent methyltransferase activity"/>
    <property type="evidence" value="ECO:0007669"/>
    <property type="project" value="InterPro"/>
</dbReference>
<dbReference type="PANTHER" id="PTHR24422">
    <property type="entry name" value="CHEMOTAXIS PROTEIN METHYLTRANSFERASE"/>
    <property type="match status" value="1"/>
</dbReference>
<protein>
    <submittedName>
        <fullName evidence="5">MCP methyltransferase CheR-type</fullName>
    </submittedName>
</protein>
<reference evidence="5 6" key="2">
    <citation type="journal article" date="2009" name="Proc. Natl. Acad. Sci. U.S.A.">
        <title>On the chimeric nature, thermophilic origin, and phylogenetic placement of the Thermotogales.</title>
        <authorList>
            <person name="Zhaxybayeva O."/>
            <person name="Swithers K.S."/>
            <person name="Lapierre P."/>
            <person name="Fournier G.P."/>
            <person name="Bickhart D.M."/>
            <person name="DeBoy R.T."/>
            <person name="Nelson K.E."/>
            <person name="Nesbo C.L."/>
            <person name="Doolittle W.F."/>
            <person name="Gogarten J.P."/>
            <person name="Noll K.M."/>
        </authorList>
    </citation>
    <scope>NUCLEOTIDE SEQUENCE [LARGE SCALE GENOMIC DNA]</scope>
    <source>
        <strain evidence="6">ATCC 35602 / DSM 5306 / Rt17-B1</strain>
    </source>
</reference>
<dbReference type="PROSITE" id="PS50123">
    <property type="entry name" value="CHER"/>
    <property type="match status" value="1"/>
</dbReference>
<proteinExistence type="predicted"/>
<dbReference type="SUPFAM" id="SSF53335">
    <property type="entry name" value="S-adenosyl-L-methionine-dependent methyltransferases"/>
    <property type="match status" value="1"/>
</dbReference>